<sequence length="45" mass="4715">MCPSVVPEVRRLSAAMKDGSAAEHRAAEQSQFVSELLDGRVTAGG</sequence>
<evidence type="ECO:0000313" key="1">
    <source>
        <dbReference type="EMBL" id="BAX92911.1"/>
    </source>
</evidence>
<organism evidence="1 2">
    <name type="scientific">Mycobacterium shigaense</name>
    <dbReference type="NCBI Taxonomy" id="722731"/>
    <lineage>
        <taxon>Bacteria</taxon>
        <taxon>Bacillati</taxon>
        <taxon>Actinomycetota</taxon>
        <taxon>Actinomycetes</taxon>
        <taxon>Mycobacteriales</taxon>
        <taxon>Mycobacteriaceae</taxon>
        <taxon>Mycobacterium</taxon>
        <taxon>Mycobacterium simiae complex</taxon>
    </lineage>
</organism>
<evidence type="ECO:0000313" key="2">
    <source>
        <dbReference type="Proteomes" id="UP000217736"/>
    </source>
</evidence>
<protein>
    <submittedName>
        <fullName evidence="1">Putative heme oxygenase</fullName>
    </submittedName>
</protein>
<dbReference type="RefSeq" id="WP_373421194.1">
    <property type="nucleotide sequence ID" value="NZ_AP018164.1"/>
</dbReference>
<reference evidence="2" key="1">
    <citation type="submission" date="2017-06" db="EMBL/GenBank/DDBJ databases">
        <title>Complete Genome Sequence of Mycobacterium shigaense.</title>
        <authorList>
            <person name="Fukano H."/>
            <person name="Yoshida M."/>
            <person name="Kazumi Y."/>
            <person name="Ogura Y."/>
            <person name="Mitarai S."/>
            <person name="Hayashi T."/>
            <person name="Hoshino Y."/>
        </authorList>
    </citation>
    <scope>NUCLEOTIDE SEQUENCE [LARGE SCALE GENOMIC DNA]</scope>
    <source>
        <strain evidence="2">UN-152</strain>
    </source>
</reference>
<keyword evidence="2" id="KW-1185">Reference proteome</keyword>
<proteinExistence type="predicted"/>
<dbReference type="AlphaFoldDB" id="A0A1Z4EIX5"/>
<gene>
    <name evidence="1" type="ORF">MSG_02767</name>
</gene>
<accession>A0A1Z4EIX5</accession>
<name>A0A1Z4EIX5_9MYCO</name>
<dbReference type="KEGG" id="mshg:MSG_02767"/>
<dbReference type="Proteomes" id="UP000217736">
    <property type="component" value="Chromosome"/>
</dbReference>
<dbReference type="EMBL" id="AP018164">
    <property type="protein sequence ID" value="BAX92911.1"/>
    <property type="molecule type" value="Genomic_DNA"/>
</dbReference>